<dbReference type="EMBL" id="CP021780">
    <property type="protein sequence ID" value="ASA23956.1"/>
    <property type="molecule type" value="Genomic_DNA"/>
</dbReference>
<dbReference type="InterPro" id="IPR003675">
    <property type="entry name" value="Rce1/LyrA-like_dom"/>
</dbReference>
<sequence length="593" mass="66152">MAFCNYPVSGLIIRRVMVILIPRRRFMNPVGQPLQQRALSKRLLSAGIIGVLLFALFQIYPQLMSSSPDTDTTVISKSEAKAQAARFAAQKLGLQADAEDHWGVVYQSDSDFYGYMSREKLLGEYAKQQLDQRYPFDVFHVTLYPASSAVSNLSVDLNMYTGEPVGFSTQAETSASGGTGRSTSAGSSPAAASEDAAPLSLQQQESLARPWLQEWGVNPSKLQIEPGTGDFTLVYSNSSVTIGESRLMYKFSFSPQGKVNQFKAGFTAPGWHTSYVEDQVTLGTRLNLYGYYLPTIALALLALIYSILRRSHTSFARGAFLSVVHFAIMMGSTYNSLPETFSDSPDARLNALILFVIYTLFSLLMSLMLYFSLVAGDGLWRKEEGLNPWPRAHEPGYGQYVLDSIKVGYVWAFVLLGVQSLMFLVLSFTLNNWYTTDPAQSPFNMKYAWLLPAVAWLAGLSEEAIYRLFGIRMLQKIVRNTFAACLITTLIWAFGHTLYPIYPVSSRPIELTVVGLLFSYIFLRYGFIAAMFSHVVFDSILIGSSLIFMREPVNITAGAVSIILPFLVAYIVYWFNRRRPPAEPFPAARKSLY</sequence>
<keyword evidence="2" id="KW-0812">Transmembrane</keyword>
<feature type="transmembrane region" description="Helical" evidence="2">
    <location>
        <begin position="349"/>
        <end position="373"/>
    </location>
</feature>
<keyword evidence="2" id="KW-0472">Membrane</keyword>
<keyword evidence="5" id="KW-1185">Reference proteome</keyword>
<dbReference type="AlphaFoldDB" id="A0A2Z2KB71"/>
<evidence type="ECO:0000256" key="1">
    <source>
        <dbReference type="SAM" id="MobiDB-lite"/>
    </source>
</evidence>
<dbReference type="GO" id="GO:0080120">
    <property type="term" value="P:CAAX-box protein maturation"/>
    <property type="evidence" value="ECO:0007669"/>
    <property type="project" value="UniProtKB-ARBA"/>
</dbReference>
<feature type="transmembrane region" description="Helical" evidence="2">
    <location>
        <begin position="289"/>
        <end position="308"/>
    </location>
</feature>
<proteinExistence type="predicted"/>
<evidence type="ECO:0000256" key="2">
    <source>
        <dbReference type="SAM" id="Phobius"/>
    </source>
</evidence>
<evidence type="ECO:0000313" key="4">
    <source>
        <dbReference type="EMBL" id="ASA23956.1"/>
    </source>
</evidence>
<accession>A0A2Z2KB71</accession>
<feature type="transmembrane region" description="Helical" evidence="2">
    <location>
        <begin position="522"/>
        <end position="548"/>
    </location>
</feature>
<organism evidence="4 5">
    <name type="scientific">Paenibacillus donghaensis</name>
    <dbReference type="NCBI Taxonomy" id="414771"/>
    <lineage>
        <taxon>Bacteria</taxon>
        <taxon>Bacillati</taxon>
        <taxon>Bacillota</taxon>
        <taxon>Bacilli</taxon>
        <taxon>Bacillales</taxon>
        <taxon>Paenibacillaceae</taxon>
        <taxon>Paenibacillus</taxon>
    </lineage>
</organism>
<reference evidence="4 5" key="1">
    <citation type="submission" date="2017-06" db="EMBL/GenBank/DDBJ databases">
        <title>Complete genome sequence of Paenibacillus donghaensis KCTC 13049T isolated from East Sea sediment, South Korea.</title>
        <authorList>
            <person name="Jung B.K."/>
            <person name="Hong S.-J."/>
            <person name="Shin J.-H."/>
        </authorList>
    </citation>
    <scope>NUCLEOTIDE SEQUENCE [LARGE SCALE GENOMIC DNA]</scope>
    <source>
        <strain evidence="4 5">KCTC 13049</strain>
    </source>
</reference>
<feature type="transmembrane region" description="Helical" evidence="2">
    <location>
        <begin position="315"/>
        <end position="337"/>
    </location>
</feature>
<feature type="region of interest" description="Disordered" evidence="1">
    <location>
        <begin position="170"/>
        <end position="199"/>
    </location>
</feature>
<name>A0A2Z2KB71_9BACL</name>
<dbReference type="Pfam" id="PF02517">
    <property type="entry name" value="Rce1-like"/>
    <property type="match status" value="1"/>
</dbReference>
<dbReference type="GO" id="GO:0004175">
    <property type="term" value="F:endopeptidase activity"/>
    <property type="evidence" value="ECO:0007669"/>
    <property type="project" value="UniProtKB-ARBA"/>
</dbReference>
<keyword evidence="2" id="KW-1133">Transmembrane helix</keyword>
<dbReference type="Proteomes" id="UP000249890">
    <property type="component" value="Chromosome"/>
</dbReference>
<feature type="transmembrane region" description="Helical" evidence="2">
    <location>
        <begin position="555"/>
        <end position="575"/>
    </location>
</feature>
<dbReference type="KEGG" id="pdh:B9T62_26135"/>
<evidence type="ECO:0000313" key="5">
    <source>
        <dbReference type="Proteomes" id="UP000249890"/>
    </source>
</evidence>
<gene>
    <name evidence="4" type="ORF">B9T62_26135</name>
</gene>
<feature type="transmembrane region" description="Helical" evidence="2">
    <location>
        <begin position="481"/>
        <end position="502"/>
    </location>
</feature>
<feature type="domain" description="CAAX prenyl protease 2/Lysostaphin resistance protein A-like" evidence="3">
    <location>
        <begin position="447"/>
        <end position="539"/>
    </location>
</feature>
<protein>
    <recommendedName>
        <fullName evidence="3">CAAX prenyl protease 2/Lysostaphin resistance protein A-like domain-containing protein</fullName>
    </recommendedName>
</protein>
<feature type="transmembrane region" description="Helical" evidence="2">
    <location>
        <begin position="409"/>
        <end position="429"/>
    </location>
</feature>
<evidence type="ECO:0000259" key="3">
    <source>
        <dbReference type="Pfam" id="PF02517"/>
    </source>
</evidence>
<feature type="transmembrane region" description="Helical" evidence="2">
    <location>
        <begin position="43"/>
        <end position="60"/>
    </location>
</feature>
<feature type="compositionally biased region" description="Low complexity" evidence="1">
    <location>
        <begin position="171"/>
        <end position="199"/>
    </location>
</feature>
<feature type="transmembrane region" description="Helical" evidence="2">
    <location>
        <begin position="449"/>
        <end position="469"/>
    </location>
</feature>